<keyword evidence="2" id="KW-1185">Reference proteome</keyword>
<dbReference type="EMBL" id="BAABME010032879">
    <property type="protein sequence ID" value="GAA0151022.1"/>
    <property type="molecule type" value="Genomic_DNA"/>
</dbReference>
<comment type="caution">
    <text evidence="1">The sequence shown here is derived from an EMBL/GenBank/DDBJ whole genome shotgun (WGS) entry which is preliminary data.</text>
</comment>
<dbReference type="Proteomes" id="UP001454036">
    <property type="component" value="Unassembled WGS sequence"/>
</dbReference>
<dbReference type="PANTHER" id="PTHR47150">
    <property type="entry name" value="OS12G0169200 PROTEIN"/>
    <property type="match status" value="1"/>
</dbReference>
<evidence type="ECO:0000313" key="1">
    <source>
        <dbReference type="EMBL" id="GAA0151022.1"/>
    </source>
</evidence>
<sequence length="95" mass="10886">MLLEDWGYVSSFQKISAALRILAYGITVDLTDEYLRIGKRTAIQSMKFFVKAIVQIFSNQYLRKPTDEDLARLLVKAEQRGTPGMLGSIDCMHWI</sequence>
<name>A0AAV3PJG7_LITER</name>
<evidence type="ECO:0008006" key="3">
    <source>
        <dbReference type="Google" id="ProtNLM"/>
    </source>
</evidence>
<protein>
    <recommendedName>
        <fullName evidence="3">Nuclease HARBI1</fullName>
    </recommendedName>
</protein>
<dbReference type="AlphaFoldDB" id="A0AAV3PJG7"/>
<accession>A0AAV3PJG7</accession>
<dbReference type="InterPro" id="IPR006912">
    <property type="entry name" value="Harbinger_derived_prot"/>
</dbReference>
<dbReference type="PANTHER" id="PTHR47150:SF7">
    <property type="entry name" value="NUCLEASE"/>
    <property type="match status" value="1"/>
</dbReference>
<reference evidence="1 2" key="1">
    <citation type="submission" date="2024-01" db="EMBL/GenBank/DDBJ databases">
        <title>The complete chloroplast genome sequence of Lithospermum erythrorhizon: insights into the phylogenetic relationship among Boraginaceae species and the maternal lineages of purple gromwells.</title>
        <authorList>
            <person name="Okada T."/>
            <person name="Watanabe K."/>
        </authorList>
    </citation>
    <scope>NUCLEOTIDE SEQUENCE [LARGE SCALE GENOMIC DNA]</scope>
</reference>
<dbReference type="Pfam" id="PF04827">
    <property type="entry name" value="Plant_tran"/>
    <property type="match status" value="1"/>
</dbReference>
<evidence type="ECO:0000313" key="2">
    <source>
        <dbReference type="Proteomes" id="UP001454036"/>
    </source>
</evidence>
<proteinExistence type="predicted"/>
<organism evidence="1 2">
    <name type="scientific">Lithospermum erythrorhizon</name>
    <name type="common">Purple gromwell</name>
    <name type="synonym">Lithospermum officinale var. erythrorhizon</name>
    <dbReference type="NCBI Taxonomy" id="34254"/>
    <lineage>
        <taxon>Eukaryota</taxon>
        <taxon>Viridiplantae</taxon>
        <taxon>Streptophyta</taxon>
        <taxon>Embryophyta</taxon>
        <taxon>Tracheophyta</taxon>
        <taxon>Spermatophyta</taxon>
        <taxon>Magnoliopsida</taxon>
        <taxon>eudicotyledons</taxon>
        <taxon>Gunneridae</taxon>
        <taxon>Pentapetalae</taxon>
        <taxon>asterids</taxon>
        <taxon>lamiids</taxon>
        <taxon>Boraginales</taxon>
        <taxon>Boraginaceae</taxon>
        <taxon>Boraginoideae</taxon>
        <taxon>Lithospermeae</taxon>
        <taxon>Lithospermum</taxon>
    </lineage>
</organism>
<gene>
    <name evidence="1" type="ORF">LIER_43124</name>
</gene>